<name>A0AAE1HFD1_9NEOP</name>
<feature type="compositionally biased region" description="Basic and acidic residues" evidence="1">
    <location>
        <begin position="558"/>
        <end position="568"/>
    </location>
</feature>
<accession>A0AAE1HFD1</accession>
<feature type="compositionally biased region" description="Low complexity" evidence="1">
    <location>
        <begin position="569"/>
        <end position="579"/>
    </location>
</feature>
<feature type="compositionally biased region" description="Polar residues" evidence="1">
    <location>
        <begin position="506"/>
        <end position="533"/>
    </location>
</feature>
<reference evidence="2" key="1">
    <citation type="submission" date="2021-07" db="EMBL/GenBank/DDBJ databases">
        <authorList>
            <person name="Catto M.A."/>
            <person name="Jacobson A."/>
            <person name="Kennedy G."/>
            <person name="Labadie P."/>
            <person name="Hunt B.G."/>
            <person name="Srinivasan R."/>
        </authorList>
    </citation>
    <scope>NUCLEOTIDE SEQUENCE</scope>
    <source>
        <strain evidence="2">PL_HMW_Pooled</strain>
        <tissue evidence="2">Head</tissue>
    </source>
</reference>
<keyword evidence="3" id="KW-1185">Reference proteome</keyword>
<proteinExistence type="predicted"/>
<gene>
    <name evidence="2" type="ORF">KUF71_009614</name>
</gene>
<comment type="caution">
    <text evidence="2">The sequence shown here is derived from an EMBL/GenBank/DDBJ whole genome shotgun (WGS) entry which is preliminary data.</text>
</comment>
<protein>
    <submittedName>
        <fullName evidence="2">EGF-like domain-containing protein comC</fullName>
    </submittedName>
</protein>
<evidence type="ECO:0000256" key="1">
    <source>
        <dbReference type="SAM" id="MobiDB-lite"/>
    </source>
</evidence>
<feature type="region of interest" description="Disordered" evidence="1">
    <location>
        <begin position="422"/>
        <end position="596"/>
    </location>
</feature>
<dbReference type="EMBL" id="JAHWGI010000994">
    <property type="protein sequence ID" value="KAK3920327.1"/>
    <property type="molecule type" value="Genomic_DNA"/>
</dbReference>
<evidence type="ECO:0000313" key="3">
    <source>
        <dbReference type="Proteomes" id="UP001219518"/>
    </source>
</evidence>
<organism evidence="2 3">
    <name type="scientific">Frankliniella fusca</name>
    <dbReference type="NCBI Taxonomy" id="407009"/>
    <lineage>
        <taxon>Eukaryota</taxon>
        <taxon>Metazoa</taxon>
        <taxon>Ecdysozoa</taxon>
        <taxon>Arthropoda</taxon>
        <taxon>Hexapoda</taxon>
        <taxon>Insecta</taxon>
        <taxon>Pterygota</taxon>
        <taxon>Neoptera</taxon>
        <taxon>Paraneoptera</taxon>
        <taxon>Thysanoptera</taxon>
        <taxon>Terebrantia</taxon>
        <taxon>Thripoidea</taxon>
        <taxon>Thripidae</taxon>
        <taxon>Frankliniella</taxon>
    </lineage>
</organism>
<feature type="compositionally biased region" description="Polar residues" evidence="1">
    <location>
        <begin position="423"/>
        <end position="432"/>
    </location>
</feature>
<dbReference type="Proteomes" id="UP001219518">
    <property type="component" value="Unassembled WGS sequence"/>
</dbReference>
<feature type="compositionally biased region" description="Polar residues" evidence="1">
    <location>
        <begin position="465"/>
        <end position="491"/>
    </location>
</feature>
<evidence type="ECO:0000313" key="2">
    <source>
        <dbReference type="EMBL" id="KAK3920327.1"/>
    </source>
</evidence>
<feature type="region of interest" description="Disordered" evidence="1">
    <location>
        <begin position="614"/>
        <end position="637"/>
    </location>
</feature>
<dbReference type="AlphaFoldDB" id="A0AAE1HFD1"/>
<reference evidence="2" key="2">
    <citation type="journal article" date="2023" name="BMC Genomics">
        <title>Pest status, molecular evolution, and epigenetic factors derived from the genome assembly of Frankliniella fusca, a thysanopteran phytovirus vector.</title>
        <authorList>
            <person name="Catto M.A."/>
            <person name="Labadie P.E."/>
            <person name="Jacobson A.L."/>
            <person name="Kennedy G.G."/>
            <person name="Srinivasan R."/>
            <person name="Hunt B.G."/>
        </authorList>
    </citation>
    <scope>NUCLEOTIDE SEQUENCE</scope>
    <source>
        <strain evidence="2">PL_HMW_Pooled</strain>
    </source>
</reference>
<sequence length="637" mass="69920">MDCFLIDFNSPKQSKENAPLIPESLVSAPVTLTASAQYSSVQTESNPFDLVECQVAANAADENDPFEMVLNNAMNCEKNQSKGSDVTLPETCNGSSNFSNSDAKSISLSLPDLWKLPETNPFSKLPTSENNFETENVCLVEKVLESNCVRKVAAWDCLEDIPPPDSMLNCTVDMSCFLDDTLSTSIINVATHKDTSIMLEENSSPFVSKKTSTVLKENHEATYKSDEELRLLTQKKIENIINRAEQNVQSDIEESLVLRRRSIQSLSDPSPEILALCTPRKQSVKTDQPTWSLEKWSENELKKLDLILPDTSNKSISSRNDSALAIYLNIPSLKLEENLCLNSPVLRTSGSCKQAPKSPQPSTLVNPKIENILTSEKDSNKFSSIEPLSSGSPSLLPLPLCEDAVRNLSLCSKYSLPGETPDQDCTVNTQKVPDSRKEQAKLTLRKPTVPSKSQSKLAPMKATAPVQNMTRMRSSLLTSSKPTVGNINGRKSTLKESCAKPVANHTAFSKRTIQSPRCSLSGSLPNLSTQGSKPLTKLASPRRAGSAIPPYVPSNLKKHLESPKEKISHQSSGLSSSFHHSPRPLRKISPSRAGNQARVLAEINTCSSVRMSPKCRVNQSETPRRGRSMLTGKENYM</sequence>